<evidence type="ECO:0000313" key="2">
    <source>
        <dbReference type="Proteomes" id="UP000031830"/>
    </source>
</evidence>
<dbReference type="AlphaFoldDB" id="A0A0B6D0X7"/>
<name>A0A0B6D0X7_9GAMM</name>
<dbReference type="Proteomes" id="UP000031830">
    <property type="component" value="Chromosome"/>
</dbReference>
<dbReference type="RefSeq" id="WP_044526053.1">
    <property type="nucleotide sequence ID" value="NZ_CP009440.1"/>
</dbReference>
<dbReference type="OrthoDB" id="10000008at2"/>
<dbReference type="KEGG" id="fpz:LA55_876"/>
<proteinExistence type="predicted"/>
<reference evidence="1 2" key="1">
    <citation type="journal article" date="2015" name="Genome Announc.">
        <title>Genome sequencing of 18 francisella strains to aid in assay development and testing.</title>
        <authorList>
            <person name="Johnson S.L."/>
            <person name="Daligault H.E."/>
            <person name="Davenport K.W."/>
            <person name="Coyne S.R."/>
            <person name="Frey K.G."/>
            <person name="Koroleva G.I."/>
            <person name="Broomall S.M."/>
            <person name="Bishop-Lilly K.A."/>
            <person name="Bruce D.C."/>
            <person name="Chertkov O."/>
            <person name="Freitas T."/>
            <person name="Jaissle J."/>
            <person name="Ladner J.T."/>
            <person name="Rosenzweig C.N."/>
            <person name="Gibbons H.S."/>
            <person name="Palacios G.F."/>
            <person name="Redden C.L."/>
            <person name="Xu Y."/>
            <person name="Minogue T.D."/>
            <person name="Chain P.S."/>
        </authorList>
    </citation>
    <scope>NUCLEOTIDE SEQUENCE [LARGE SCALE GENOMIC DNA]</scope>
    <source>
        <strain evidence="1 2">GA01-2794</strain>
    </source>
</reference>
<sequence length="233" mass="25527">MFTKTLIVTIGIFLNISLSNAAILYINKAAGNIPSNLVAGVDSNESSSEQDTNLDYLYDTPTFGNITSMPGFYKCGESGDFLPICRKYSNDVYVGSRNGVTYIVSGEGDAVNAGYYEDPNVFGVFIDSSGRLGTYTSLPEDSAGYSSSVGDIIDRYTNTDFSPYDPPNFNVIDEFEKSIAAFLETQDSEDGNIINKPCGSSWFCSKETVREQINNYCSENQTNQYCQTRSSSN</sequence>
<organism evidence="1 2">
    <name type="scientific">Francisella philomiragia</name>
    <dbReference type="NCBI Taxonomy" id="28110"/>
    <lineage>
        <taxon>Bacteria</taxon>
        <taxon>Pseudomonadati</taxon>
        <taxon>Pseudomonadota</taxon>
        <taxon>Gammaproteobacteria</taxon>
        <taxon>Thiotrichales</taxon>
        <taxon>Francisellaceae</taxon>
        <taxon>Francisella</taxon>
    </lineage>
</organism>
<protein>
    <submittedName>
        <fullName evidence="1">Uncharacterized protein</fullName>
    </submittedName>
</protein>
<accession>A0A0B6D0X7</accession>
<gene>
    <name evidence="1" type="ORF">LA55_876</name>
</gene>
<evidence type="ECO:0000313" key="1">
    <source>
        <dbReference type="EMBL" id="AJI52496.1"/>
    </source>
</evidence>
<dbReference type="EMBL" id="CP009440">
    <property type="protein sequence ID" value="AJI52496.1"/>
    <property type="molecule type" value="Genomic_DNA"/>
</dbReference>